<keyword evidence="8" id="KW-0289">Folate biosynthesis</keyword>
<dbReference type="AlphaFoldDB" id="A0A5J6Z7X7"/>
<dbReference type="SUPFAM" id="SSF55083">
    <property type="entry name" value="6-hydroxymethyl-7,8-dihydropterin pyrophosphokinase, HPPK"/>
    <property type="match status" value="1"/>
</dbReference>
<accession>A0A5J6Z7X7</accession>
<dbReference type="KEGG" id="cuo:CUROG_01725"/>
<evidence type="ECO:0000256" key="5">
    <source>
        <dbReference type="ARBA" id="ARBA00022741"/>
    </source>
</evidence>
<evidence type="ECO:0000256" key="8">
    <source>
        <dbReference type="ARBA" id="ARBA00022909"/>
    </source>
</evidence>
<evidence type="ECO:0000259" key="9">
    <source>
        <dbReference type="PROSITE" id="PS00794"/>
    </source>
</evidence>
<proteinExistence type="predicted"/>
<keyword evidence="7" id="KW-0067">ATP-binding</keyword>
<keyword evidence="6" id="KW-0418">Kinase</keyword>
<feature type="domain" description="7,8-dihydro-6-hydroxymethylpterin-pyrophosphokinase" evidence="9">
    <location>
        <begin position="94"/>
        <end position="105"/>
    </location>
</feature>
<dbReference type="GO" id="GO:0046656">
    <property type="term" value="P:folic acid biosynthetic process"/>
    <property type="evidence" value="ECO:0007669"/>
    <property type="project" value="UniProtKB-KW"/>
</dbReference>
<evidence type="ECO:0000256" key="6">
    <source>
        <dbReference type="ARBA" id="ARBA00022777"/>
    </source>
</evidence>
<dbReference type="Pfam" id="PF01288">
    <property type="entry name" value="HPPK"/>
    <property type="match status" value="1"/>
</dbReference>
<evidence type="ECO:0000256" key="1">
    <source>
        <dbReference type="ARBA" id="ARBA00000198"/>
    </source>
</evidence>
<evidence type="ECO:0000313" key="10">
    <source>
        <dbReference type="EMBL" id="QFQ01745.1"/>
    </source>
</evidence>
<dbReference type="CDD" id="cd00483">
    <property type="entry name" value="HPPK"/>
    <property type="match status" value="1"/>
</dbReference>
<keyword evidence="4" id="KW-0808">Transferase</keyword>
<dbReference type="GO" id="GO:0046654">
    <property type="term" value="P:tetrahydrofolate biosynthetic process"/>
    <property type="evidence" value="ECO:0007669"/>
    <property type="project" value="UniProtKB-UniPathway"/>
</dbReference>
<keyword evidence="5" id="KW-0547">Nucleotide-binding</keyword>
<dbReference type="PROSITE" id="PS00794">
    <property type="entry name" value="HPPK"/>
    <property type="match status" value="1"/>
</dbReference>
<comment type="catalytic activity">
    <reaction evidence="1">
        <text>6-hydroxymethyl-7,8-dihydropterin + ATP = (7,8-dihydropterin-6-yl)methyl diphosphate + AMP + H(+)</text>
        <dbReference type="Rhea" id="RHEA:11412"/>
        <dbReference type="ChEBI" id="CHEBI:15378"/>
        <dbReference type="ChEBI" id="CHEBI:30616"/>
        <dbReference type="ChEBI" id="CHEBI:44841"/>
        <dbReference type="ChEBI" id="CHEBI:72950"/>
        <dbReference type="ChEBI" id="CHEBI:456215"/>
        <dbReference type="EC" id="2.7.6.3"/>
    </reaction>
</comment>
<protein>
    <recommendedName>
        <fullName evidence="3">2-amino-4-hydroxy-6-hydroxymethyldihydropteridine diphosphokinase</fullName>
        <ecNumber evidence="3">2.7.6.3</ecNumber>
    </recommendedName>
</protein>
<organism evidence="10 11">
    <name type="scientific">Corynebacterium urogenitale</name>
    <dbReference type="NCBI Taxonomy" id="2487892"/>
    <lineage>
        <taxon>Bacteria</taxon>
        <taxon>Bacillati</taxon>
        <taxon>Actinomycetota</taxon>
        <taxon>Actinomycetes</taxon>
        <taxon>Mycobacteriales</taxon>
        <taxon>Corynebacteriaceae</taxon>
        <taxon>Corynebacterium</taxon>
    </lineage>
</organism>
<dbReference type="EC" id="2.7.6.3" evidence="3"/>
<dbReference type="UniPathway" id="UPA00077">
    <property type="reaction ID" value="UER00155"/>
</dbReference>
<dbReference type="GO" id="GO:0003848">
    <property type="term" value="F:2-amino-4-hydroxy-6-hydroxymethyldihydropteridine diphosphokinase activity"/>
    <property type="evidence" value="ECO:0007669"/>
    <property type="project" value="UniProtKB-EC"/>
</dbReference>
<dbReference type="InterPro" id="IPR035907">
    <property type="entry name" value="Hppk_sf"/>
</dbReference>
<dbReference type="RefSeq" id="WP_236640592.1">
    <property type="nucleotide sequence ID" value="NZ_CP045032.1"/>
</dbReference>
<evidence type="ECO:0000256" key="4">
    <source>
        <dbReference type="ARBA" id="ARBA00022679"/>
    </source>
</evidence>
<dbReference type="NCBIfam" id="TIGR01498">
    <property type="entry name" value="folK"/>
    <property type="match status" value="1"/>
</dbReference>
<evidence type="ECO:0000313" key="11">
    <source>
        <dbReference type="Proteomes" id="UP000326711"/>
    </source>
</evidence>
<dbReference type="PANTHER" id="PTHR43071">
    <property type="entry name" value="2-AMINO-4-HYDROXY-6-HYDROXYMETHYLDIHYDROPTERIDINE PYROPHOSPHOKINASE"/>
    <property type="match status" value="1"/>
</dbReference>
<evidence type="ECO:0000256" key="3">
    <source>
        <dbReference type="ARBA" id="ARBA00013253"/>
    </source>
</evidence>
<name>A0A5J6Z7X7_9CORY</name>
<dbReference type="Proteomes" id="UP000326711">
    <property type="component" value="Chromosome"/>
</dbReference>
<dbReference type="GO" id="GO:0016301">
    <property type="term" value="F:kinase activity"/>
    <property type="evidence" value="ECO:0007669"/>
    <property type="project" value="UniProtKB-KW"/>
</dbReference>
<sequence>MGEMLAIVGLGSNLAGELESIDAQLVRAAEQIEATGAGKIVERSRMFATPPWGGVEQEDFRNATIAVSTQLEPLEFLHACQAIEQAAHRTREVRWGPRTLDVDVLALYAIEPATGEVSVVESAGRWGEELIVPHPYAHQRAFVLVPWADLDVAEDSRLTLAGQGIGAWLESLARTEPGELAEVRPVASPQWDAAR</sequence>
<dbReference type="InterPro" id="IPR000550">
    <property type="entry name" value="Hppk"/>
</dbReference>
<dbReference type="EMBL" id="CP045032">
    <property type="protein sequence ID" value="QFQ01745.1"/>
    <property type="molecule type" value="Genomic_DNA"/>
</dbReference>
<evidence type="ECO:0000256" key="7">
    <source>
        <dbReference type="ARBA" id="ARBA00022840"/>
    </source>
</evidence>
<dbReference type="Gene3D" id="3.30.70.560">
    <property type="entry name" value="7,8-Dihydro-6-hydroxymethylpterin-pyrophosphokinase HPPK"/>
    <property type="match status" value="1"/>
</dbReference>
<evidence type="ECO:0000256" key="2">
    <source>
        <dbReference type="ARBA" id="ARBA00005051"/>
    </source>
</evidence>
<keyword evidence="11" id="KW-1185">Reference proteome</keyword>
<comment type="pathway">
    <text evidence="2">Cofactor biosynthesis; tetrahydrofolate biosynthesis; 2-amino-4-hydroxy-6-hydroxymethyl-7,8-dihydropteridine diphosphate from 7,8-dihydroneopterin triphosphate: step 4/4.</text>
</comment>
<reference evidence="11" key="1">
    <citation type="submission" date="2019-10" db="EMBL/GenBank/DDBJ databases">
        <title>Complete genome sequence of Corynebacterium urogenitalis DSM 108747, isolated from the genital tract of a cow.</title>
        <authorList>
            <person name="Ruckert C."/>
            <person name="Ballas P."/>
            <person name="Wagener K."/>
            <person name="Drillich M."/>
            <person name="Kaempfer P."/>
            <person name="Busse H.-J."/>
            <person name="Ehling-Schulz M."/>
        </authorList>
    </citation>
    <scope>NUCLEOTIDE SEQUENCE [LARGE SCALE GENOMIC DNA]</scope>
    <source>
        <strain evidence="11">LMM 1652</strain>
    </source>
</reference>
<dbReference type="PANTHER" id="PTHR43071:SF1">
    <property type="entry name" value="2-AMINO-4-HYDROXY-6-HYDROXYMETHYLDIHYDROPTERIDINE PYROPHOSPHOKINASE"/>
    <property type="match status" value="1"/>
</dbReference>
<dbReference type="GO" id="GO:0005524">
    <property type="term" value="F:ATP binding"/>
    <property type="evidence" value="ECO:0007669"/>
    <property type="project" value="UniProtKB-KW"/>
</dbReference>
<gene>
    <name evidence="10" type="primary">sulD</name>
    <name evidence="10" type="ORF">CUROG_01725</name>
</gene>